<keyword evidence="2" id="KW-1185">Reference proteome</keyword>
<gene>
    <name evidence="1" type="ORF">L211DRAFT_836792</name>
</gene>
<evidence type="ECO:0000313" key="1">
    <source>
        <dbReference type="EMBL" id="RPB24927.1"/>
    </source>
</evidence>
<evidence type="ECO:0000313" key="2">
    <source>
        <dbReference type="Proteomes" id="UP000267821"/>
    </source>
</evidence>
<reference evidence="1 2" key="1">
    <citation type="journal article" date="2018" name="Nat. Ecol. Evol.">
        <title>Pezizomycetes genomes reveal the molecular basis of ectomycorrhizal truffle lifestyle.</title>
        <authorList>
            <person name="Murat C."/>
            <person name="Payen T."/>
            <person name="Noel B."/>
            <person name="Kuo A."/>
            <person name="Morin E."/>
            <person name="Chen J."/>
            <person name="Kohler A."/>
            <person name="Krizsan K."/>
            <person name="Balestrini R."/>
            <person name="Da Silva C."/>
            <person name="Montanini B."/>
            <person name="Hainaut M."/>
            <person name="Levati E."/>
            <person name="Barry K.W."/>
            <person name="Belfiori B."/>
            <person name="Cichocki N."/>
            <person name="Clum A."/>
            <person name="Dockter R.B."/>
            <person name="Fauchery L."/>
            <person name="Guy J."/>
            <person name="Iotti M."/>
            <person name="Le Tacon F."/>
            <person name="Lindquist E.A."/>
            <person name="Lipzen A."/>
            <person name="Malagnac F."/>
            <person name="Mello A."/>
            <person name="Molinier V."/>
            <person name="Miyauchi S."/>
            <person name="Poulain J."/>
            <person name="Riccioni C."/>
            <person name="Rubini A."/>
            <person name="Sitrit Y."/>
            <person name="Splivallo R."/>
            <person name="Traeger S."/>
            <person name="Wang M."/>
            <person name="Zifcakova L."/>
            <person name="Wipf D."/>
            <person name="Zambonelli A."/>
            <person name="Paolocci F."/>
            <person name="Nowrousian M."/>
            <person name="Ottonello S."/>
            <person name="Baldrian P."/>
            <person name="Spatafora J.W."/>
            <person name="Henrissat B."/>
            <person name="Nagy L.G."/>
            <person name="Aury J.M."/>
            <person name="Wincker P."/>
            <person name="Grigoriev I.V."/>
            <person name="Bonfante P."/>
            <person name="Martin F.M."/>
        </authorList>
    </citation>
    <scope>NUCLEOTIDE SEQUENCE [LARGE SCALE GENOMIC DNA]</scope>
    <source>
        <strain evidence="1 2">ATCC MYA-4762</strain>
    </source>
</reference>
<organism evidence="1 2">
    <name type="scientific">Terfezia boudieri ATCC MYA-4762</name>
    <dbReference type="NCBI Taxonomy" id="1051890"/>
    <lineage>
        <taxon>Eukaryota</taxon>
        <taxon>Fungi</taxon>
        <taxon>Dikarya</taxon>
        <taxon>Ascomycota</taxon>
        <taxon>Pezizomycotina</taxon>
        <taxon>Pezizomycetes</taxon>
        <taxon>Pezizales</taxon>
        <taxon>Pezizaceae</taxon>
        <taxon>Terfezia</taxon>
    </lineage>
</organism>
<dbReference type="EMBL" id="ML121539">
    <property type="protein sequence ID" value="RPB24927.1"/>
    <property type="molecule type" value="Genomic_DNA"/>
</dbReference>
<protein>
    <submittedName>
        <fullName evidence="1">Uncharacterized protein</fullName>
    </submittedName>
</protein>
<accession>A0A3N4LPS2</accession>
<name>A0A3N4LPS2_9PEZI</name>
<dbReference type="AlphaFoldDB" id="A0A3N4LPS2"/>
<dbReference type="Proteomes" id="UP000267821">
    <property type="component" value="Unassembled WGS sequence"/>
</dbReference>
<proteinExistence type="predicted"/>
<dbReference type="InParanoid" id="A0A3N4LPS2"/>
<sequence length="80" mass="8758">MPTDEGSASPIPTRTNVEQPYMHAFTCLGSEGYACTTGKHLLTASPGPRLTYIAILFISEIEQQNQVPRNCTRAHTYSVS</sequence>